<name>A0A1W1URQ4_DESTI</name>
<dbReference type="AlphaFoldDB" id="A0A1W1URQ4"/>
<organism evidence="3 4">
    <name type="scientific">Desulfonispora thiosulfatigenes DSM 11270</name>
    <dbReference type="NCBI Taxonomy" id="656914"/>
    <lineage>
        <taxon>Bacteria</taxon>
        <taxon>Bacillati</taxon>
        <taxon>Bacillota</taxon>
        <taxon>Clostridia</taxon>
        <taxon>Eubacteriales</taxon>
        <taxon>Peptococcaceae</taxon>
        <taxon>Desulfonispora</taxon>
    </lineage>
</organism>
<dbReference type="EMBL" id="FWWT01000008">
    <property type="protein sequence ID" value="SMB83750.1"/>
    <property type="molecule type" value="Genomic_DNA"/>
</dbReference>
<keyword evidence="4" id="KW-1185">Reference proteome</keyword>
<dbReference type="GO" id="GO:1990904">
    <property type="term" value="C:ribonucleoprotein complex"/>
    <property type="evidence" value="ECO:0007669"/>
    <property type="project" value="UniProtKB-KW"/>
</dbReference>
<dbReference type="OrthoDB" id="1683515at2"/>
<gene>
    <name evidence="3" type="ORF">SAMN00017405_1080</name>
</gene>
<protein>
    <recommendedName>
        <fullName evidence="5">Ribosomal protein L14E/L6E/L27E</fullName>
    </recommendedName>
</protein>
<evidence type="ECO:0000313" key="3">
    <source>
        <dbReference type="EMBL" id="SMB83750.1"/>
    </source>
</evidence>
<evidence type="ECO:0000313" key="4">
    <source>
        <dbReference type="Proteomes" id="UP000192731"/>
    </source>
</evidence>
<keyword evidence="1" id="KW-0689">Ribosomal protein</keyword>
<evidence type="ECO:0000256" key="1">
    <source>
        <dbReference type="ARBA" id="ARBA00022980"/>
    </source>
</evidence>
<reference evidence="3 4" key="1">
    <citation type="submission" date="2017-04" db="EMBL/GenBank/DDBJ databases">
        <authorList>
            <person name="Afonso C.L."/>
            <person name="Miller P.J."/>
            <person name="Scott M.A."/>
            <person name="Spackman E."/>
            <person name="Goraichik I."/>
            <person name="Dimitrov K.M."/>
            <person name="Suarez D.L."/>
            <person name="Swayne D.E."/>
        </authorList>
    </citation>
    <scope>NUCLEOTIDE SEQUENCE [LARGE SCALE GENOMIC DNA]</scope>
    <source>
        <strain evidence="3 4">DSM 11270</strain>
    </source>
</reference>
<evidence type="ECO:0008006" key="5">
    <source>
        <dbReference type="Google" id="ProtNLM"/>
    </source>
</evidence>
<dbReference type="SUPFAM" id="SSF50104">
    <property type="entry name" value="Translation proteins SH3-like domain"/>
    <property type="match status" value="1"/>
</dbReference>
<keyword evidence="2" id="KW-0687">Ribonucleoprotein</keyword>
<dbReference type="STRING" id="656914.SAMN00017405_1080"/>
<sequence>MTYNLQRGQLVKSNAGRDKGRYFLVYDWDYEYVYVVDGVLRKVQKPKKKNLCHLSFIKQYSELIQSRFQSGVPITNADIRKALNNFE</sequence>
<dbReference type="RefSeq" id="WP_084052320.1">
    <property type="nucleotide sequence ID" value="NZ_FWWT01000008.1"/>
</dbReference>
<dbReference type="InterPro" id="IPR041985">
    <property type="entry name" value="Ribosomal_eL14_KOW"/>
</dbReference>
<dbReference type="CDD" id="cd06088">
    <property type="entry name" value="KOW_RPL14"/>
    <property type="match status" value="1"/>
</dbReference>
<evidence type="ECO:0000256" key="2">
    <source>
        <dbReference type="ARBA" id="ARBA00023274"/>
    </source>
</evidence>
<dbReference type="InterPro" id="IPR008991">
    <property type="entry name" value="Translation_prot_SH3-like_sf"/>
</dbReference>
<accession>A0A1W1URQ4</accession>
<dbReference type="GO" id="GO:0005840">
    <property type="term" value="C:ribosome"/>
    <property type="evidence" value="ECO:0007669"/>
    <property type="project" value="UniProtKB-KW"/>
</dbReference>
<dbReference type="Proteomes" id="UP000192731">
    <property type="component" value="Unassembled WGS sequence"/>
</dbReference>
<proteinExistence type="predicted"/>